<dbReference type="Gene3D" id="1.10.443.10">
    <property type="entry name" value="Intergrase catalytic core"/>
    <property type="match status" value="1"/>
</dbReference>
<dbReference type="AlphaFoldDB" id="Q0AH12"/>
<dbReference type="GO" id="GO:0006310">
    <property type="term" value="P:DNA recombination"/>
    <property type="evidence" value="ECO:0007669"/>
    <property type="project" value="UniProtKB-KW"/>
</dbReference>
<evidence type="ECO:0000256" key="1">
    <source>
        <dbReference type="ARBA" id="ARBA00023172"/>
    </source>
</evidence>
<dbReference type="GO" id="GO:0015074">
    <property type="term" value="P:DNA integration"/>
    <property type="evidence" value="ECO:0007669"/>
    <property type="project" value="InterPro"/>
</dbReference>
<dbReference type="STRING" id="335283.Neut_1115"/>
<sequence length="52" mass="6128">MMRAGIENFRWHERHTWASWLARRGAPLNVIQEMGAWESTEMAKCYAHLAPE</sequence>
<dbReference type="InterPro" id="IPR011010">
    <property type="entry name" value="DNA_brk_join_enz"/>
</dbReference>
<dbReference type="eggNOG" id="COG0582">
    <property type="taxonomic scope" value="Bacteria"/>
</dbReference>
<evidence type="ECO:0000313" key="4">
    <source>
        <dbReference type="Proteomes" id="UP000001966"/>
    </source>
</evidence>
<evidence type="ECO:0000313" key="3">
    <source>
        <dbReference type="EMBL" id="ABI59370.1"/>
    </source>
</evidence>
<reference evidence="3 4" key="1">
    <citation type="journal article" date="2007" name="Environ. Microbiol.">
        <title>Whole-genome analysis of the ammonia-oxidizing bacterium, Nitrosomonas eutropha C91: implications for niche adaptation.</title>
        <authorList>
            <person name="Stein L.Y."/>
            <person name="Arp D.J."/>
            <person name="Berube P.M."/>
            <person name="Chain P.S."/>
            <person name="Hauser L."/>
            <person name="Jetten M.S."/>
            <person name="Klotz M.G."/>
            <person name="Larimer F.W."/>
            <person name="Norton J.M."/>
            <person name="Op den Camp H.J.M."/>
            <person name="Shin M."/>
            <person name="Wei X."/>
        </authorList>
    </citation>
    <scope>NUCLEOTIDE SEQUENCE [LARGE SCALE GENOMIC DNA]</scope>
    <source>
        <strain evidence="4">DSM 101675 / C91 / Nm57</strain>
    </source>
</reference>
<dbReference type="Proteomes" id="UP000001966">
    <property type="component" value="Chromosome"/>
</dbReference>
<dbReference type="Pfam" id="PF00589">
    <property type="entry name" value="Phage_integrase"/>
    <property type="match status" value="1"/>
</dbReference>
<keyword evidence="1" id="KW-0233">DNA recombination</keyword>
<accession>Q0AH12</accession>
<dbReference type="EMBL" id="CP000450">
    <property type="protein sequence ID" value="ABI59370.1"/>
    <property type="molecule type" value="Genomic_DNA"/>
</dbReference>
<dbReference type="SUPFAM" id="SSF56349">
    <property type="entry name" value="DNA breaking-rejoining enzymes"/>
    <property type="match status" value="1"/>
</dbReference>
<dbReference type="InterPro" id="IPR002104">
    <property type="entry name" value="Integrase_catalytic"/>
</dbReference>
<feature type="domain" description="Tyr recombinase" evidence="2">
    <location>
        <begin position="3"/>
        <end position="51"/>
    </location>
</feature>
<proteinExistence type="predicted"/>
<protein>
    <submittedName>
        <fullName evidence="3">Int</fullName>
    </submittedName>
</protein>
<name>Q0AH12_NITEC</name>
<dbReference type="KEGG" id="net:Neut_1115"/>
<gene>
    <name evidence="3" type="ordered locus">Neut_1115</name>
</gene>
<dbReference type="InterPro" id="IPR013762">
    <property type="entry name" value="Integrase-like_cat_sf"/>
</dbReference>
<dbReference type="GO" id="GO:0003677">
    <property type="term" value="F:DNA binding"/>
    <property type="evidence" value="ECO:0007669"/>
    <property type="project" value="InterPro"/>
</dbReference>
<evidence type="ECO:0000259" key="2">
    <source>
        <dbReference type="Pfam" id="PF00589"/>
    </source>
</evidence>
<organism evidence="3 4">
    <name type="scientific">Nitrosomonas eutropha (strain DSM 101675 / C91 / Nm57)</name>
    <dbReference type="NCBI Taxonomy" id="335283"/>
    <lineage>
        <taxon>Bacteria</taxon>
        <taxon>Pseudomonadati</taxon>
        <taxon>Pseudomonadota</taxon>
        <taxon>Betaproteobacteria</taxon>
        <taxon>Nitrosomonadales</taxon>
        <taxon>Nitrosomonadaceae</taxon>
        <taxon>Nitrosomonas</taxon>
    </lineage>
</organism>
<dbReference type="HOGENOM" id="CLU_3082296_0_0_4"/>